<dbReference type="GO" id="GO:0003677">
    <property type="term" value="F:DNA binding"/>
    <property type="evidence" value="ECO:0007669"/>
    <property type="project" value="UniProtKB-KW"/>
</dbReference>
<dbReference type="InterPro" id="IPR010982">
    <property type="entry name" value="Lambda_DNA-bd_dom_sf"/>
</dbReference>
<dbReference type="RefSeq" id="WP_249321226.1">
    <property type="nucleotide sequence ID" value="NZ_CP060632.1"/>
</dbReference>
<dbReference type="PANTHER" id="PTHR46558">
    <property type="entry name" value="TRACRIPTIONAL REGULATORY PROTEIN-RELATED-RELATED"/>
    <property type="match status" value="1"/>
</dbReference>
<sequence>MKRIKEERVKRGLNQTAIARYLNISQSTYSKIEKGSQKLLAEDLVKLAFFFDMSIDDFWR</sequence>
<dbReference type="InterPro" id="IPR001387">
    <property type="entry name" value="Cro/C1-type_HTH"/>
</dbReference>
<accession>A0A7G9FLP4</accession>
<gene>
    <name evidence="3" type="ORF">H9Q76_12285</name>
</gene>
<protein>
    <submittedName>
        <fullName evidence="3">Helix-turn-helix transcriptional regulator</fullName>
    </submittedName>
</protein>
<dbReference type="Gene3D" id="1.10.260.40">
    <property type="entry name" value="lambda repressor-like DNA-binding domains"/>
    <property type="match status" value="1"/>
</dbReference>
<name>A0A7G9FLP4_9FIRM</name>
<organism evidence="3 4">
    <name type="scientific">Wujia chipingensis</name>
    <dbReference type="NCBI Taxonomy" id="2763670"/>
    <lineage>
        <taxon>Bacteria</taxon>
        <taxon>Bacillati</taxon>
        <taxon>Bacillota</taxon>
        <taxon>Clostridia</taxon>
        <taxon>Lachnospirales</taxon>
        <taxon>Lachnospiraceae</taxon>
        <taxon>Wujia</taxon>
    </lineage>
</organism>
<dbReference type="CDD" id="cd00093">
    <property type="entry name" value="HTH_XRE"/>
    <property type="match status" value="1"/>
</dbReference>
<dbReference type="SMART" id="SM00530">
    <property type="entry name" value="HTH_XRE"/>
    <property type="match status" value="1"/>
</dbReference>
<keyword evidence="4" id="KW-1185">Reference proteome</keyword>
<dbReference type="AlphaFoldDB" id="A0A7G9FLP4"/>
<evidence type="ECO:0000256" key="1">
    <source>
        <dbReference type="ARBA" id="ARBA00023125"/>
    </source>
</evidence>
<evidence type="ECO:0000313" key="4">
    <source>
        <dbReference type="Proteomes" id="UP000515819"/>
    </source>
</evidence>
<proteinExistence type="predicted"/>
<feature type="domain" description="HTH cro/C1-type" evidence="2">
    <location>
        <begin position="4"/>
        <end position="58"/>
    </location>
</feature>
<dbReference type="Proteomes" id="UP000515819">
    <property type="component" value="Chromosome"/>
</dbReference>
<dbReference type="SUPFAM" id="SSF47413">
    <property type="entry name" value="lambda repressor-like DNA-binding domains"/>
    <property type="match status" value="1"/>
</dbReference>
<reference evidence="3 4" key="1">
    <citation type="submission" date="2020-08" db="EMBL/GenBank/DDBJ databases">
        <authorList>
            <person name="Liu C."/>
            <person name="Sun Q."/>
        </authorList>
    </citation>
    <scope>NUCLEOTIDE SEQUENCE [LARGE SCALE GENOMIC DNA]</scope>
    <source>
        <strain evidence="3 4">NSJ-4</strain>
    </source>
</reference>
<evidence type="ECO:0000313" key="3">
    <source>
        <dbReference type="EMBL" id="QNL99475.1"/>
    </source>
</evidence>
<dbReference type="PROSITE" id="PS50943">
    <property type="entry name" value="HTH_CROC1"/>
    <property type="match status" value="1"/>
</dbReference>
<evidence type="ECO:0000259" key="2">
    <source>
        <dbReference type="PROSITE" id="PS50943"/>
    </source>
</evidence>
<dbReference type="EMBL" id="CP060632">
    <property type="protein sequence ID" value="QNL99475.1"/>
    <property type="molecule type" value="Genomic_DNA"/>
</dbReference>
<dbReference type="PANTHER" id="PTHR46558:SF11">
    <property type="entry name" value="HTH-TYPE TRANSCRIPTIONAL REGULATOR XRE"/>
    <property type="match status" value="1"/>
</dbReference>
<keyword evidence="1" id="KW-0238">DNA-binding</keyword>
<dbReference type="Pfam" id="PF01381">
    <property type="entry name" value="HTH_3"/>
    <property type="match status" value="1"/>
</dbReference>
<dbReference type="KEGG" id="wcp:H9Q76_12285"/>